<keyword evidence="2" id="KW-0210">Decarboxylase</keyword>
<evidence type="ECO:0000313" key="8">
    <source>
        <dbReference type="Proteomes" id="UP000030675"/>
    </source>
</evidence>
<evidence type="ECO:0000313" key="7">
    <source>
        <dbReference type="EMBL" id="GAD30204.1"/>
    </source>
</evidence>
<organism evidence="7 8">
    <name type="scientific">Photobacterium leiognathi lrivu.4.1</name>
    <dbReference type="NCBI Taxonomy" id="1248232"/>
    <lineage>
        <taxon>Bacteria</taxon>
        <taxon>Pseudomonadati</taxon>
        <taxon>Pseudomonadota</taxon>
        <taxon>Gammaproteobacteria</taxon>
        <taxon>Vibrionales</taxon>
        <taxon>Vibrionaceae</taxon>
        <taxon>Photobacterium</taxon>
    </lineage>
</organism>
<dbReference type="FunFam" id="3.40.640.10:FF:000008">
    <property type="entry name" value="Lysine decarboxylase, inducible"/>
    <property type="match status" value="1"/>
</dbReference>
<evidence type="ECO:0000259" key="6">
    <source>
        <dbReference type="PROSITE" id="PS00703"/>
    </source>
</evidence>
<dbReference type="HOGENOM" id="CLU_014292_3_0_6"/>
<name>A0A0U1P739_PHOLE</name>
<dbReference type="InterPro" id="IPR015424">
    <property type="entry name" value="PyrdxlP-dep_Trfase"/>
</dbReference>
<dbReference type="PROSITE" id="PS00703">
    <property type="entry name" value="OKR_DC_1"/>
    <property type="match status" value="1"/>
</dbReference>
<feature type="domain" description="Orn/Lys/Arg decarboxylases family 1 pyridoxal-P attachment site" evidence="6">
    <location>
        <begin position="389"/>
        <end position="403"/>
    </location>
</feature>
<dbReference type="InterPro" id="IPR005308">
    <property type="entry name" value="OKR_de-COase_N"/>
</dbReference>
<keyword evidence="3 5" id="KW-0663">Pyridoxal phosphate</keyword>
<dbReference type="GO" id="GO:0030170">
    <property type="term" value="F:pyridoxal phosphate binding"/>
    <property type="evidence" value="ECO:0007669"/>
    <property type="project" value="TreeGrafter"/>
</dbReference>
<dbReference type="Gene3D" id="3.90.100.10">
    <property type="entry name" value="Orn/Lys/Arg decarboxylase, C-terminal domain"/>
    <property type="match status" value="1"/>
</dbReference>
<dbReference type="Pfam" id="PF03709">
    <property type="entry name" value="OKR_DC_1_N"/>
    <property type="match status" value="1"/>
</dbReference>
<dbReference type="Gene3D" id="3.40.640.10">
    <property type="entry name" value="Type I PLP-dependent aspartate aminotransferase-like (Major domain)"/>
    <property type="match status" value="1"/>
</dbReference>
<keyword evidence="4" id="KW-0456">Lyase</keyword>
<dbReference type="CDD" id="cd00615">
    <property type="entry name" value="Orn_deC_like"/>
    <property type="match status" value="1"/>
</dbReference>
<dbReference type="EMBL" id="DF196819">
    <property type="protein sequence ID" value="GAD30204.1"/>
    <property type="molecule type" value="Genomic_DNA"/>
</dbReference>
<dbReference type="Gene3D" id="3.90.1150.10">
    <property type="entry name" value="Aspartate Aminotransferase, domain 1"/>
    <property type="match status" value="1"/>
</dbReference>
<sequence length="764" mass="85180">MLNYGKHKRVLVFDNSQQTGVIANAIDRLIEEFKKESINVLTASSYDDCYSILNVNLAIDCLMLTSSMTGQQQEENDMFFSLIDKLNQRQEGVPVFLLAERKKVTLCVNRELMSQVDEFAWILEDTSDFIAGRAIAAMDRYREQLLPPLASAMMKYDDIHEYSWAAPGHQGGVGFRKTPAGQRFYNYYGEGLFRSDMGIERGSLGSLLDHTGAFGESEDYAAKVFGADKSYSLVTGTSGANRTIMQICMRENTLAICDRNCHKSIEQGLMLTGALPVYMVPTRNRYGIIGPIYPDQMSPEGLKKAAESSELTKAKAGTQATYAVVTNCTYDGLCYNGKRAQDILAESSNRIHFDEAWYGYARFNPIYTDHFAMRGEPVEDPDAPTVFATHSTHKLLNALSQASWIHIRYGKDHINFERFNQSYMMHATTSPLYAISASNDIAVSQMDGGRGHSLTQEVIKEAVDYRQAMGRLYREFAADGDWFFKPWNAETITDPGTGKVYDFEDAPAELVATNQDFWVMKPGDKWHGFDDIPADWCMLDPIKVSILAPGMGDDGKLLDSGVPAALVTQYLTRFGIVPTRTTDFQVMFLFSMGITKGKWATLVNTLLSFKTHYDSNTPLKNALPDLVAAHPDVYGHLGLKDLGDKMFGYLKQHTPSEMLNAAYSTLPKADITPRAAFEAIVDDNVEMVPSHKLQGRVAANAVIPYPPGIPMLMSGENFGDDSSPQIGYLHSLEVWDKEFPGFEHETEGTEVEDGVYHVMCVKKS</sequence>
<dbReference type="SUPFAM" id="SSF53383">
    <property type="entry name" value="PLP-dependent transferases"/>
    <property type="match status" value="1"/>
</dbReference>
<comment type="similarity">
    <text evidence="1">Belongs to the Orn/Lys/Arg decarboxylase class-I family.</text>
</comment>
<dbReference type="InterPro" id="IPR015421">
    <property type="entry name" value="PyrdxlP-dep_Trfase_major"/>
</dbReference>
<evidence type="ECO:0000256" key="4">
    <source>
        <dbReference type="ARBA" id="ARBA00023239"/>
    </source>
</evidence>
<evidence type="ECO:0000256" key="5">
    <source>
        <dbReference type="PIRSR" id="PIRSR009393-1"/>
    </source>
</evidence>
<reference evidence="8" key="1">
    <citation type="submission" date="2012-12" db="EMBL/GenBank/DDBJ databases">
        <title>Genome Sequence of Photobacterium leiognathi lrivu.4.1.</title>
        <authorList>
            <person name="Urbanczyk H."/>
            <person name="Ogura Y."/>
            <person name="Hayashi T."/>
            <person name="Dunlap P.V."/>
        </authorList>
    </citation>
    <scope>NUCLEOTIDE SEQUENCE [LARGE SCALE GENOMIC DNA]</scope>
    <source>
        <strain evidence="8">lrivu.4.1</strain>
    </source>
</reference>
<dbReference type="GO" id="GO:0008792">
    <property type="term" value="F:arginine decarboxylase activity"/>
    <property type="evidence" value="ECO:0007669"/>
    <property type="project" value="TreeGrafter"/>
</dbReference>
<dbReference type="InterPro" id="IPR008286">
    <property type="entry name" value="Prn/Lys/Arg_de-COase_C"/>
</dbReference>
<dbReference type="NCBIfam" id="NF011603">
    <property type="entry name" value="PRK15029.1"/>
    <property type="match status" value="1"/>
</dbReference>
<dbReference type="GO" id="GO:0006527">
    <property type="term" value="P:L-arginine catabolic process"/>
    <property type="evidence" value="ECO:0007669"/>
    <property type="project" value="TreeGrafter"/>
</dbReference>
<dbReference type="eggNOG" id="COG1982">
    <property type="taxonomic scope" value="Bacteria"/>
</dbReference>
<protein>
    <submittedName>
        <fullName evidence="7">Biodegradative arginine decarboxylase</fullName>
    </submittedName>
</protein>
<evidence type="ECO:0000256" key="1">
    <source>
        <dbReference type="ARBA" id="ARBA00010671"/>
    </source>
</evidence>
<evidence type="ECO:0000256" key="3">
    <source>
        <dbReference type="ARBA" id="ARBA00022898"/>
    </source>
</evidence>
<gene>
    <name evidence="7" type="ORF">PLEI_1859</name>
</gene>
<dbReference type="InterPro" id="IPR000310">
    <property type="entry name" value="Orn/Lys/Arg_deCO2ase_major_dom"/>
</dbReference>
<dbReference type="GO" id="GO:0005829">
    <property type="term" value="C:cytosol"/>
    <property type="evidence" value="ECO:0007669"/>
    <property type="project" value="TreeGrafter"/>
</dbReference>
<dbReference type="Pfam" id="PF03711">
    <property type="entry name" value="OKR_DC_1_C"/>
    <property type="match status" value="1"/>
</dbReference>
<feature type="modified residue" description="N6-(pyridoxal phosphate)lysine" evidence="5">
    <location>
        <position position="394"/>
    </location>
</feature>
<dbReference type="InterPro" id="IPR011193">
    <property type="entry name" value="Orn/lys/arg_de-COase"/>
</dbReference>
<dbReference type="Proteomes" id="UP000030675">
    <property type="component" value="Unassembled WGS sequence"/>
</dbReference>
<dbReference type="InterPro" id="IPR015422">
    <property type="entry name" value="PyrdxlP-dep_Trfase_small"/>
</dbReference>
<dbReference type="PANTHER" id="PTHR45229">
    <property type="entry name" value="CONSTITUTIVE ORNITHINE DECARBOXYLASE"/>
    <property type="match status" value="1"/>
</dbReference>
<dbReference type="InterPro" id="IPR036633">
    <property type="entry name" value="Prn/Lys/Arg_de-COase_C_sf"/>
</dbReference>
<dbReference type="PIRSF" id="PIRSF009393">
    <property type="entry name" value="Orn_decarb"/>
    <property type="match status" value="1"/>
</dbReference>
<dbReference type="PANTHER" id="PTHR45229:SF3">
    <property type="entry name" value="BIODEGRADATIVE ARGININE DECARBOXYLASE"/>
    <property type="match status" value="1"/>
</dbReference>
<dbReference type="Gene3D" id="3.40.50.2300">
    <property type="match status" value="1"/>
</dbReference>
<evidence type="ECO:0000256" key="2">
    <source>
        <dbReference type="ARBA" id="ARBA00022793"/>
    </source>
</evidence>
<dbReference type="Pfam" id="PF01276">
    <property type="entry name" value="OKR_DC_1"/>
    <property type="match status" value="1"/>
</dbReference>
<accession>A0A0U1P739</accession>
<dbReference type="AlphaFoldDB" id="A0A0U1P739"/>
<proteinExistence type="inferred from homology"/>
<dbReference type="SUPFAM" id="SSF55904">
    <property type="entry name" value="Ornithine decarboxylase C-terminal domain"/>
    <property type="match status" value="1"/>
</dbReference>
<dbReference type="RefSeq" id="WP_023932820.1">
    <property type="nucleotide sequence ID" value="NZ_DF196819.1"/>
</dbReference>